<gene>
    <name evidence="11" type="primary">20209078</name>
    <name evidence="10" type="ORF">HELRODRAFT_183531</name>
</gene>
<dbReference type="InterPro" id="IPR000276">
    <property type="entry name" value="GPCR_Rhodpsn"/>
</dbReference>
<dbReference type="InParanoid" id="T1FJS9"/>
<dbReference type="AlphaFoldDB" id="T1FJS9"/>
<evidence type="ECO:0000256" key="2">
    <source>
        <dbReference type="ARBA" id="ARBA00022692"/>
    </source>
</evidence>
<reference evidence="12" key="1">
    <citation type="submission" date="2012-12" db="EMBL/GenBank/DDBJ databases">
        <authorList>
            <person name="Hellsten U."/>
            <person name="Grimwood J."/>
            <person name="Chapman J.A."/>
            <person name="Shapiro H."/>
            <person name="Aerts A."/>
            <person name="Otillar R.P."/>
            <person name="Terry A.Y."/>
            <person name="Boore J.L."/>
            <person name="Simakov O."/>
            <person name="Marletaz F."/>
            <person name="Cho S.-J."/>
            <person name="Edsinger-Gonzales E."/>
            <person name="Havlak P."/>
            <person name="Kuo D.-H."/>
            <person name="Larsson T."/>
            <person name="Lv J."/>
            <person name="Arendt D."/>
            <person name="Savage R."/>
            <person name="Osoegawa K."/>
            <person name="de Jong P."/>
            <person name="Lindberg D.R."/>
            <person name="Seaver E.C."/>
            <person name="Weisblat D.A."/>
            <person name="Putnam N.H."/>
            <person name="Grigoriev I.V."/>
            <person name="Rokhsar D.S."/>
        </authorList>
    </citation>
    <scope>NUCLEOTIDE SEQUENCE</scope>
</reference>
<evidence type="ECO:0000313" key="10">
    <source>
        <dbReference type="EMBL" id="ESO10502.1"/>
    </source>
</evidence>
<dbReference type="PRINTS" id="PR00237">
    <property type="entry name" value="GPCRRHODOPSN"/>
</dbReference>
<comment type="subcellular location">
    <subcellularLocation>
        <location evidence="1">Membrane</location>
        <topology evidence="1">Multi-pass membrane protein</topology>
    </subcellularLocation>
</comment>
<dbReference type="GO" id="GO:0005886">
    <property type="term" value="C:plasma membrane"/>
    <property type="evidence" value="ECO:0000318"/>
    <property type="project" value="GO_Central"/>
</dbReference>
<feature type="transmembrane region" description="Helical" evidence="8">
    <location>
        <begin position="375"/>
        <end position="399"/>
    </location>
</feature>
<dbReference type="EnsemblMetazoa" id="HelroT183531">
    <property type="protein sequence ID" value="HelroP183531"/>
    <property type="gene ID" value="HelroG183531"/>
</dbReference>
<dbReference type="Proteomes" id="UP000015101">
    <property type="component" value="Unassembled WGS sequence"/>
</dbReference>
<dbReference type="eggNOG" id="KOG3656">
    <property type="taxonomic scope" value="Eukaryota"/>
</dbReference>
<dbReference type="InterPro" id="IPR017452">
    <property type="entry name" value="GPCR_Rhodpsn_7TM"/>
</dbReference>
<keyword evidence="2 8" id="KW-0812">Transmembrane</keyword>
<dbReference type="PROSITE" id="PS50262">
    <property type="entry name" value="G_PROTEIN_RECEP_F1_2"/>
    <property type="match status" value="1"/>
</dbReference>
<evidence type="ECO:0000313" key="12">
    <source>
        <dbReference type="Proteomes" id="UP000015101"/>
    </source>
</evidence>
<protein>
    <recommendedName>
        <fullName evidence="9">G-protein coupled receptors family 1 profile domain-containing protein</fullName>
    </recommendedName>
</protein>
<feature type="domain" description="G-protein coupled receptors family 1 profile" evidence="9">
    <location>
        <begin position="103"/>
        <end position="427"/>
    </location>
</feature>
<reference evidence="11" key="3">
    <citation type="submission" date="2015-06" db="UniProtKB">
        <authorList>
            <consortium name="EnsemblMetazoa"/>
        </authorList>
    </citation>
    <scope>IDENTIFICATION</scope>
</reference>
<dbReference type="OMA" id="SIRMESF"/>
<feature type="transmembrane region" description="Helical" evidence="8">
    <location>
        <begin position="165"/>
        <end position="185"/>
    </location>
</feature>
<keyword evidence="7" id="KW-0807">Transducer</keyword>
<keyword evidence="4" id="KW-0297">G-protein coupled receptor</keyword>
<reference evidence="10 12" key="2">
    <citation type="journal article" date="2013" name="Nature">
        <title>Insights into bilaterian evolution from three spiralian genomes.</title>
        <authorList>
            <person name="Simakov O."/>
            <person name="Marletaz F."/>
            <person name="Cho S.J."/>
            <person name="Edsinger-Gonzales E."/>
            <person name="Havlak P."/>
            <person name="Hellsten U."/>
            <person name="Kuo D.H."/>
            <person name="Larsson T."/>
            <person name="Lv J."/>
            <person name="Arendt D."/>
            <person name="Savage R."/>
            <person name="Osoegawa K."/>
            <person name="de Jong P."/>
            <person name="Grimwood J."/>
            <person name="Chapman J.A."/>
            <person name="Shapiro H."/>
            <person name="Aerts A."/>
            <person name="Otillar R.P."/>
            <person name="Terry A.Y."/>
            <person name="Boore J.L."/>
            <person name="Grigoriev I.V."/>
            <person name="Lindberg D.R."/>
            <person name="Seaver E.C."/>
            <person name="Weisblat D.A."/>
            <person name="Putnam N.H."/>
            <person name="Rokhsar D.S."/>
        </authorList>
    </citation>
    <scope>NUCLEOTIDE SEQUENCE</scope>
</reference>
<feature type="transmembrane region" description="Helical" evidence="8">
    <location>
        <begin position="122"/>
        <end position="145"/>
    </location>
</feature>
<dbReference type="CDD" id="cd00637">
    <property type="entry name" value="7tm_classA_rhodopsin-like"/>
    <property type="match status" value="1"/>
</dbReference>
<accession>T1FJS9</accession>
<dbReference type="GO" id="GO:0008188">
    <property type="term" value="F:neuropeptide receptor activity"/>
    <property type="evidence" value="ECO:0000318"/>
    <property type="project" value="GO_Central"/>
</dbReference>
<feature type="transmembrane region" description="Helical" evidence="8">
    <location>
        <begin position="206"/>
        <end position="230"/>
    </location>
</feature>
<keyword evidence="5 8" id="KW-0472">Membrane</keyword>
<dbReference type="OrthoDB" id="2101615at2759"/>
<evidence type="ECO:0000256" key="8">
    <source>
        <dbReference type="SAM" id="Phobius"/>
    </source>
</evidence>
<evidence type="ECO:0000256" key="6">
    <source>
        <dbReference type="ARBA" id="ARBA00023170"/>
    </source>
</evidence>
<keyword evidence="3 8" id="KW-1133">Transmembrane helix</keyword>
<evidence type="ECO:0000256" key="1">
    <source>
        <dbReference type="ARBA" id="ARBA00004141"/>
    </source>
</evidence>
<organism evidence="11 12">
    <name type="scientific">Helobdella robusta</name>
    <name type="common">Californian leech</name>
    <dbReference type="NCBI Taxonomy" id="6412"/>
    <lineage>
        <taxon>Eukaryota</taxon>
        <taxon>Metazoa</taxon>
        <taxon>Spiralia</taxon>
        <taxon>Lophotrochozoa</taxon>
        <taxon>Annelida</taxon>
        <taxon>Clitellata</taxon>
        <taxon>Hirudinea</taxon>
        <taxon>Rhynchobdellida</taxon>
        <taxon>Glossiphoniidae</taxon>
        <taxon>Helobdella</taxon>
    </lineage>
</organism>
<evidence type="ECO:0000313" key="11">
    <source>
        <dbReference type="EnsemblMetazoa" id="HelroP183531"/>
    </source>
</evidence>
<sequence>MESNSNENNSKPEWTANRNIYITDVFENSSYEINIISMNPNLSLMTNRSNRTSKNYENTSDEHLNQICGNLTHLDSEDVLSLNIVRYGLTFFCWLCILLSTCGNLFWIIFMWKSSKSNKSSNIILILNLAVCDFIKSTIVAPLSIIELHLSQYRHDGGNISCCRFLIFFMFYLAFVGFHTVVAISQERLVLICFPFHFRKWFSRNVALMVIFMIWVTSFMFSLPFSLLYAKTVKVSMSYGTVFYMCSSIFFCSDEISSAKTYIIIIAILYYFIPVLIISTSYAKIFCSLDEAINKLKCSTFNELKNGSELKADVQSYPNADQNHQQPLSTQKLVKNSILVSQNLSIRMESFHSRTPSINTLKIIQRRRILSQMMVVVAVCFVLFQGPLIIIYICFSFGYRIETNFLFIIIIVKSLPMISSMINPFVYSSGWKIFKNH</sequence>
<dbReference type="RefSeq" id="XP_009011380.1">
    <property type="nucleotide sequence ID" value="XM_009013132.1"/>
</dbReference>
<dbReference type="GO" id="GO:0007218">
    <property type="term" value="P:neuropeptide signaling pathway"/>
    <property type="evidence" value="ECO:0000318"/>
    <property type="project" value="GO_Central"/>
</dbReference>
<dbReference type="GeneID" id="20209078"/>
<name>T1FJS9_HELRO</name>
<evidence type="ECO:0000256" key="4">
    <source>
        <dbReference type="ARBA" id="ARBA00023040"/>
    </source>
</evidence>
<dbReference type="EMBL" id="KB095859">
    <property type="protein sequence ID" value="ESO10502.1"/>
    <property type="molecule type" value="Genomic_DNA"/>
</dbReference>
<evidence type="ECO:0000256" key="5">
    <source>
        <dbReference type="ARBA" id="ARBA00023136"/>
    </source>
</evidence>
<dbReference type="HOGENOM" id="CLU_712267_0_0_1"/>
<evidence type="ECO:0000256" key="7">
    <source>
        <dbReference type="ARBA" id="ARBA00023224"/>
    </source>
</evidence>
<feature type="transmembrane region" description="Helical" evidence="8">
    <location>
        <begin position="405"/>
        <end position="427"/>
    </location>
</feature>
<dbReference type="Gene3D" id="1.20.1070.10">
    <property type="entry name" value="Rhodopsin 7-helix transmembrane proteins"/>
    <property type="match status" value="1"/>
</dbReference>
<dbReference type="PANTHER" id="PTHR24238">
    <property type="entry name" value="G-PROTEIN COUPLED RECEPTOR"/>
    <property type="match status" value="1"/>
</dbReference>
<dbReference type="Pfam" id="PF00001">
    <property type="entry name" value="7tm_1"/>
    <property type="match status" value="1"/>
</dbReference>
<feature type="transmembrane region" description="Helical" evidence="8">
    <location>
        <begin position="262"/>
        <end position="287"/>
    </location>
</feature>
<dbReference type="CTD" id="20209078"/>
<dbReference type="PANTHER" id="PTHR24238:SF75">
    <property type="entry name" value="CHOLECYSTOKININ-LIKE RECEPTOR AT 17D1-RELATED"/>
    <property type="match status" value="1"/>
</dbReference>
<dbReference type="KEGG" id="hro:HELRODRAFT_183531"/>
<feature type="transmembrane region" description="Helical" evidence="8">
    <location>
        <begin position="84"/>
        <end position="110"/>
    </location>
</feature>
<keyword evidence="12" id="KW-1185">Reference proteome</keyword>
<proteinExistence type="predicted"/>
<evidence type="ECO:0000256" key="3">
    <source>
        <dbReference type="ARBA" id="ARBA00022989"/>
    </source>
</evidence>
<keyword evidence="6" id="KW-0675">Receptor</keyword>
<dbReference type="EMBL" id="AMQM01008838">
    <property type="status" value="NOT_ANNOTATED_CDS"/>
    <property type="molecule type" value="Genomic_DNA"/>
</dbReference>
<dbReference type="SUPFAM" id="SSF81321">
    <property type="entry name" value="Family A G protein-coupled receptor-like"/>
    <property type="match status" value="1"/>
</dbReference>
<evidence type="ECO:0000259" key="9">
    <source>
        <dbReference type="PROSITE" id="PS50262"/>
    </source>
</evidence>